<feature type="region of interest" description="Disordered" evidence="10">
    <location>
        <begin position="40"/>
        <end position="76"/>
    </location>
</feature>
<proteinExistence type="predicted"/>
<comment type="subcellular location">
    <subcellularLocation>
        <location evidence="1">Early endosome</location>
    </subcellularLocation>
</comment>
<dbReference type="Pfam" id="PF00400">
    <property type="entry name" value="WD40"/>
    <property type="match status" value="4"/>
</dbReference>
<evidence type="ECO:0000256" key="2">
    <source>
        <dbReference type="ARBA" id="ARBA00022574"/>
    </source>
</evidence>
<dbReference type="Proteomes" id="UP001562425">
    <property type="component" value="Unassembled WGS sequence"/>
</dbReference>
<dbReference type="InterPro" id="IPR020472">
    <property type="entry name" value="WD40_PAC1"/>
</dbReference>
<dbReference type="InterPro" id="IPR015943">
    <property type="entry name" value="WD40/YVTN_repeat-like_dom_sf"/>
</dbReference>
<reference evidence="12 13" key="1">
    <citation type="submission" date="2024-05" db="EMBL/GenBank/DDBJ databases">
        <title>Culex pipiens pipiens assembly and annotation.</title>
        <authorList>
            <person name="Alout H."/>
            <person name="Durand T."/>
        </authorList>
    </citation>
    <scope>NUCLEOTIDE SEQUENCE [LARGE SCALE GENOMIC DNA]</scope>
    <source>
        <strain evidence="12">HA-2024</strain>
        <tissue evidence="12">Whole body</tissue>
    </source>
</reference>
<dbReference type="PROSITE" id="PS50294">
    <property type="entry name" value="WD_REPEATS_REGION"/>
    <property type="match status" value="3"/>
</dbReference>
<dbReference type="SMART" id="SM00320">
    <property type="entry name" value="WD40"/>
    <property type="match status" value="7"/>
</dbReference>
<keyword evidence="5" id="KW-0967">Endosome</keyword>
<dbReference type="PROSITE" id="PS50082">
    <property type="entry name" value="WD_REPEATS_2"/>
    <property type="match status" value="3"/>
</dbReference>
<keyword evidence="6 8" id="KW-0863">Zinc-finger</keyword>
<dbReference type="InterPro" id="IPR011011">
    <property type="entry name" value="Znf_FYVE_PHD"/>
</dbReference>
<feature type="repeat" description="WD" evidence="9">
    <location>
        <begin position="306"/>
        <end position="347"/>
    </location>
</feature>
<evidence type="ECO:0000256" key="9">
    <source>
        <dbReference type="PROSITE-ProRule" id="PRU00221"/>
    </source>
</evidence>
<evidence type="ECO:0000259" key="11">
    <source>
        <dbReference type="PROSITE" id="PS50178"/>
    </source>
</evidence>
<accession>A0ABD1DWU4</accession>
<keyword evidence="3" id="KW-0479">Metal-binding</keyword>
<dbReference type="PROSITE" id="PS00678">
    <property type="entry name" value="WD_REPEATS_1"/>
    <property type="match status" value="3"/>
</dbReference>
<evidence type="ECO:0000256" key="5">
    <source>
        <dbReference type="ARBA" id="ARBA00022753"/>
    </source>
</evidence>
<feature type="repeat" description="WD" evidence="9">
    <location>
        <begin position="430"/>
        <end position="465"/>
    </location>
</feature>
<keyword evidence="13" id="KW-1185">Reference proteome</keyword>
<feature type="repeat" description="WD" evidence="9">
    <location>
        <begin position="263"/>
        <end position="296"/>
    </location>
</feature>
<dbReference type="SMART" id="SM00064">
    <property type="entry name" value="FYVE"/>
    <property type="match status" value="1"/>
</dbReference>
<evidence type="ECO:0000256" key="8">
    <source>
        <dbReference type="PROSITE-ProRule" id="PRU00091"/>
    </source>
</evidence>
<name>A0ABD1DWU4_CULPP</name>
<evidence type="ECO:0000256" key="6">
    <source>
        <dbReference type="ARBA" id="ARBA00022771"/>
    </source>
</evidence>
<evidence type="ECO:0000256" key="10">
    <source>
        <dbReference type="SAM" id="MobiDB-lite"/>
    </source>
</evidence>
<dbReference type="InterPro" id="IPR013083">
    <property type="entry name" value="Znf_RING/FYVE/PHD"/>
</dbReference>
<dbReference type="CDD" id="cd15718">
    <property type="entry name" value="FYVE_WDFY1_like"/>
    <property type="match status" value="1"/>
</dbReference>
<evidence type="ECO:0000256" key="1">
    <source>
        <dbReference type="ARBA" id="ARBA00004412"/>
    </source>
</evidence>
<keyword evidence="4" id="KW-0677">Repeat</keyword>
<feature type="domain" description="FYVE-type" evidence="11">
    <location>
        <begin position="349"/>
        <end position="420"/>
    </location>
</feature>
<dbReference type="PANTHER" id="PTHR46189">
    <property type="entry name" value="LD41958P"/>
    <property type="match status" value="1"/>
</dbReference>
<evidence type="ECO:0000256" key="4">
    <source>
        <dbReference type="ARBA" id="ARBA00022737"/>
    </source>
</evidence>
<sequence>MFYLVKLVQTGWNQEEFFVFAFGFSWSVSRSCREGSGVTRCQRKQSSRPASKSENRKQHRMAAEIKPAPRSANDRFSTTKKPELLNKLEGCNDDVNAALLIPGEEGVISVCDDKTIRVWLRRDSGQYWPSICQYMPSGCTSLCYTPETRTLFIGQENGTISQFTLSDDCNRLTPIREYLAHQARITNVHFAKHTGWILSAGRDKFFAYHSTETGERLGCFTFEAMCTSMQYDALSKYAFVGDYSGQITMLKLSATGATVVTTMKGHAGSVRALYWAEGPQLLFSGSYDQTVIVWDVGGKRGTTYELHGHNNKVSALVYASNTQQLVSAGEDSVIVFWEMNAMRKVAPEWVESDTCQLCTRAFFWNLRAMIDQKQIGIRQHHCRYCGKAVCDKCSTNRINIPIMGFEFDVRVCEGCFQRLKSEERPSLATFHDAKHSIVAMDLDEPRKRLLTVGQDRIIKIWDLSSIWTA</sequence>
<protein>
    <recommendedName>
        <fullName evidence="11">FYVE-type domain-containing protein</fullName>
    </recommendedName>
</protein>
<keyword evidence="7" id="KW-0862">Zinc</keyword>
<dbReference type="InterPro" id="IPR001680">
    <property type="entry name" value="WD40_rpt"/>
</dbReference>
<dbReference type="InterPro" id="IPR019775">
    <property type="entry name" value="WD40_repeat_CS"/>
</dbReference>
<dbReference type="InterPro" id="IPR042234">
    <property type="entry name" value="WDFY1/WDFY2"/>
</dbReference>
<keyword evidence="2 9" id="KW-0853">WD repeat</keyword>
<dbReference type="FunFam" id="3.30.40.10:FF:000105">
    <property type="entry name" value="WD repeat and FYVE domain-containing protein 2"/>
    <property type="match status" value="1"/>
</dbReference>
<dbReference type="AlphaFoldDB" id="A0ABD1DWU4"/>
<dbReference type="PANTHER" id="PTHR46189:SF1">
    <property type="entry name" value="LD41958P"/>
    <property type="match status" value="1"/>
</dbReference>
<comment type="caution">
    <text evidence="12">The sequence shown here is derived from an EMBL/GenBank/DDBJ whole genome shotgun (WGS) entry which is preliminary data.</text>
</comment>
<dbReference type="Gene3D" id="2.130.10.10">
    <property type="entry name" value="YVTN repeat-like/Quinoprotein amine dehydrogenase"/>
    <property type="match status" value="2"/>
</dbReference>
<dbReference type="GO" id="GO:0005769">
    <property type="term" value="C:early endosome"/>
    <property type="evidence" value="ECO:0007669"/>
    <property type="project" value="UniProtKB-SubCell"/>
</dbReference>
<dbReference type="InterPro" id="IPR000306">
    <property type="entry name" value="Znf_FYVE"/>
</dbReference>
<dbReference type="PRINTS" id="PR00320">
    <property type="entry name" value="GPROTEINBRPT"/>
</dbReference>
<dbReference type="SUPFAM" id="SSF57903">
    <property type="entry name" value="FYVE/PHD zinc finger"/>
    <property type="match status" value="1"/>
</dbReference>
<dbReference type="InterPro" id="IPR036322">
    <property type="entry name" value="WD40_repeat_dom_sf"/>
</dbReference>
<organism evidence="12 13">
    <name type="scientific">Culex pipiens pipiens</name>
    <name type="common">Northern house mosquito</name>
    <dbReference type="NCBI Taxonomy" id="38569"/>
    <lineage>
        <taxon>Eukaryota</taxon>
        <taxon>Metazoa</taxon>
        <taxon>Ecdysozoa</taxon>
        <taxon>Arthropoda</taxon>
        <taxon>Hexapoda</taxon>
        <taxon>Insecta</taxon>
        <taxon>Pterygota</taxon>
        <taxon>Neoptera</taxon>
        <taxon>Endopterygota</taxon>
        <taxon>Diptera</taxon>
        <taxon>Nematocera</taxon>
        <taxon>Culicoidea</taxon>
        <taxon>Culicidae</taxon>
        <taxon>Culicinae</taxon>
        <taxon>Culicini</taxon>
        <taxon>Culex</taxon>
        <taxon>Culex</taxon>
    </lineage>
</organism>
<evidence type="ECO:0000256" key="3">
    <source>
        <dbReference type="ARBA" id="ARBA00022723"/>
    </source>
</evidence>
<dbReference type="PROSITE" id="PS50178">
    <property type="entry name" value="ZF_FYVE"/>
    <property type="match status" value="1"/>
</dbReference>
<evidence type="ECO:0000313" key="13">
    <source>
        <dbReference type="Proteomes" id="UP001562425"/>
    </source>
</evidence>
<dbReference type="Gene3D" id="3.30.40.10">
    <property type="entry name" value="Zinc/RING finger domain, C3HC4 (zinc finger)"/>
    <property type="match status" value="1"/>
</dbReference>
<dbReference type="SUPFAM" id="SSF50978">
    <property type="entry name" value="WD40 repeat-like"/>
    <property type="match status" value="1"/>
</dbReference>
<dbReference type="InterPro" id="IPR017455">
    <property type="entry name" value="Znf_FYVE-rel"/>
</dbReference>
<gene>
    <name evidence="12" type="ORF">pipiens_001746</name>
</gene>
<dbReference type="Pfam" id="PF01363">
    <property type="entry name" value="FYVE"/>
    <property type="match status" value="1"/>
</dbReference>
<evidence type="ECO:0000256" key="7">
    <source>
        <dbReference type="ARBA" id="ARBA00022833"/>
    </source>
</evidence>
<dbReference type="GO" id="GO:0008270">
    <property type="term" value="F:zinc ion binding"/>
    <property type="evidence" value="ECO:0007669"/>
    <property type="project" value="UniProtKB-KW"/>
</dbReference>
<dbReference type="EMBL" id="JBEHCU010001005">
    <property type="protein sequence ID" value="KAL1403918.1"/>
    <property type="molecule type" value="Genomic_DNA"/>
</dbReference>
<evidence type="ECO:0000313" key="12">
    <source>
        <dbReference type="EMBL" id="KAL1403918.1"/>
    </source>
</evidence>